<sequence>MSNSEPMLPYMTTNPTVWETEMPMVTPDGYAVTGTLRDLYIHFQELRSEVLSLVNYGVELADRERIAVGSGDKQLEGKAEMEVEKSESASTSVADGEEGLPQTDEKSRQDSAAATSAYTAQGTLDAEDRRPLSEASHYGKDGQHLAAALEGLDGNEDDSQDTPRQ</sequence>
<keyword evidence="3" id="KW-1185">Reference proteome</keyword>
<gene>
    <name evidence="2" type="ORF">B0A50_00492</name>
</gene>
<dbReference type="EMBL" id="NAJL01000002">
    <property type="protein sequence ID" value="TKA33656.1"/>
    <property type="molecule type" value="Genomic_DNA"/>
</dbReference>
<protein>
    <submittedName>
        <fullName evidence="2">Uncharacterized protein</fullName>
    </submittedName>
</protein>
<feature type="compositionally biased region" description="Basic and acidic residues" evidence="1">
    <location>
        <begin position="126"/>
        <end position="143"/>
    </location>
</feature>
<dbReference type="Proteomes" id="UP000308549">
    <property type="component" value="Unassembled WGS sequence"/>
</dbReference>
<evidence type="ECO:0000256" key="1">
    <source>
        <dbReference type="SAM" id="MobiDB-lite"/>
    </source>
</evidence>
<name>A0A4U0UG84_9PEZI</name>
<evidence type="ECO:0000313" key="3">
    <source>
        <dbReference type="Proteomes" id="UP000308549"/>
    </source>
</evidence>
<dbReference type="AlphaFoldDB" id="A0A4U0UG84"/>
<evidence type="ECO:0000313" key="2">
    <source>
        <dbReference type="EMBL" id="TKA33656.1"/>
    </source>
</evidence>
<feature type="compositionally biased region" description="Acidic residues" evidence="1">
    <location>
        <begin position="153"/>
        <end position="165"/>
    </location>
</feature>
<organism evidence="2 3">
    <name type="scientific">Salinomyces thailandicus</name>
    <dbReference type="NCBI Taxonomy" id="706561"/>
    <lineage>
        <taxon>Eukaryota</taxon>
        <taxon>Fungi</taxon>
        <taxon>Dikarya</taxon>
        <taxon>Ascomycota</taxon>
        <taxon>Pezizomycotina</taxon>
        <taxon>Dothideomycetes</taxon>
        <taxon>Dothideomycetidae</taxon>
        <taxon>Mycosphaerellales</taxon>
        <taxon>Teratosphaeriaceae</taxon>
        <taxon>Salinomyces</taxon>
    </lineage>
</organism>
<comment type="caution">
    <text evidence="2">The sequence shown here is derived from an EMBL/GenBank/DDBJ whole genome shotgun (WGS) entry which is preliminary data.</text>
</comment>
<feature type="region of interest" description="Disordered" evidence="1">
    <location>
        <begin position="67"/>
        <end position="165"/>
    </location>
</feature>
<feature type="compositionally biased region" description="Basic and acidic residues" evidence="1">
    <location>
        <begin position="73"/>
        <end position="87"/>
    </location>
</feature>
<proteinExistence type="predicted"/>
<feature type="compositionally biased region" description="Polar residues" evidence="1">
    <location>
        <begin position="110"/>
        <end position="122"/>
    </location>
</feature>
<accession>A0A4U0UG84</accession>
<reference evidence="2 3" key="1">
    <citation type="submission" date="2017-03" db="EMBL/GenBank/DDBJ databases">
        <title>Genomes of endolithic fungi from Antarctica.</title>
        <authorList>
            <person name="Coleine C."/>
            <person name="Masonjones S."/>
            <person name="Stajich J.E."/>
        </authorList>
    </citation>
    <scope>NUCLEOTIDE SEQUENCE [LARGE SCALE GENOMIC DNA]</scope>
    <source>
        <strain evidence="2 3">CCFEE 6315</strain>
    </source>
</reference>